<comment type="caution">
    <text evidence="1">The sequence shown here is derived from an EMBL/GenBank/DDBJ whole genome shotgun (WGS) entry which is preliminary data.</text>
</comment>
<dbReference type="EMBL" id="CAJEWN010002125">
    <property type="protein sequence ID" value="CAD2202052.1"/>
    <property type="molecule type" value="Genomic_DNA"/>
</dbReference>
<dbReference type="Proteomes" id="UP000580250">
    <property type="component" value="Unassembled WGS sequence"/>
</dbReference>
<evidence type="ECO:0000313" key="2">
    <source>
        <dbReference type="Proteomes" id="UP000580250"/>
    </source>
</evidence>
<dbReference type="AlphaFoldDB" id="A0A6V7XRY9"/>
<evidence type="ECO:0000313" key="1">
    <source>
        <dbReference type="EMBL" id="CAD2202052.1"/>
    </source>
</evidence>
<sequence length="59" mass="7020">MPQNQQQFQHHNSWQPHPLMNVLPNNQSYLNNINIYPTNVVPDTPSYINHINNSTVYFR</sequence>
<organism evidence="1 2">
    <name type="scientific">Meloidogyne enterolobii</name>
    <name type="common">Root-knot nematode worm</name>
    <name type="synonym">Meloidogyne mayaguensis</name>
    <dbReference type="NCBI Taxonomy" id="390850"/>
    <lineage>
        <taxon>Eukaryota</taxon>
        <taxon>Metazoa</taxon>
        <taxon>Ecdysozoa</taxon>
        <taxon>Nematoda</taxon>
        <taxon>Chromadorea</taxon>
        <taxon>Rhabditida</taxon>
        <taxon>Tylenchina</taxon>
        <taxon>Tylenchomorpha</taxon>
        <taxon>Tylenchoidea</taxon>
        <taxon>Meloidogynidae</taxon>
        <taxon>Meloidogyninae</taxon>
        <taxon>Meloidogyne</taxon>
    </lineage>
</organism>
<name>A0A6V7XRY9_MELEN</name>
<protein>
    <submittedName>
        <fullName evidence="1">Uncharacterized protein</fullName>
    </submittedName>
</protein>
<gene>
    <name evidence="1" type="ORF">MENT_LOCUS55661</name>
</gene>
<accession>A0A6V7XRY9</accession>
<proteinExistence type="predicted"/>
<reference evidence="1 2" key="1">
    <citation type="submission" date="2020-08" db="EMBL/GenBank/DDBJ databases">
        <authorList>
            <person name="Koutsovoulos G."/>
            <person name="Danchin GJ E."/>
        </authorList>
    </citation>
    <scope>NUCLEOTIDE SEQUENCE [LARGE SCALE GENOMIC DNA]</scope>
</reference>